<evidence type="ECO:0000313" key="2">
    <source>
        <dbReference type="EMBL" id="KAG5614801.1"/>
    </source>
</evidence>
<accession>A0A9J5ZRG1</accession>
<organism evidence="2 3">
    <name type="scientific">Solanum commersonii</name>
    <name type="common">Commerson's wild potato</name>
    <name type="synonym">Commerson's nightshade</name>
    <dbReference type="NCBI Taxonomy" id="4109"/>
    <lineage>
        <taxon>Eukaryota</taxon>
        <taxon>Viridiplantae</taxon>
        <taxon>Streptophyta</taxon>
        <taxon>Embryophyta</taxon>
        <taxon>Tracheophyta</taxon>
        <taxon>Spermatophyta</taxon>
        <taxon>Magnoliopsida</taxon>
        <taxon>eudicotyledons</taxon>
        <taxon>Gunneridae</taxon>
        <taxon>Pentapetalae</taxon>
        <taxon>asterids</taxon>
        <taxon>lamiids</taxon>
        <taxon>Solanales</taxon>
        <taxon>Solanaceae</taxon>
        <taxon>Solanoideae</taxon>
        <taxon>Solaneae</taxon>
        <taxon>Solanum</taxon>
    </lineage>
</organism>
<dbReference type="Proteomes" id="UP000824120">
    <property type="component" value="Chromosome 3"/>
</dbReference>
<gene>
    <name evidence="2" type="ORF">H5410_014625</name>
</gene>
<proteinExistence type="predicted"/>
<keyword evidence="3" id="KW-1185">Reference proteome</keyword>
<evidence type="ECO:0000256" key="1">
    <source>
        <dbReference type="SAM" id="MobiDB-lite"/>
    </source>
</evidence>
<name>A0A9J5ZRG1_SOLCO</name>
<dbReference type="EMBL" id="JACXVP010000003">
    <property type="protein sequence ID" value="KAG5614801.1"/>
    <property type="molecule type" value="Genomic_DNA"/>
</dbReference>
<comment type="caution">
    <text evidence="2">The sequence shown here is derived from an EMBL/GenBank/DDBJ whole genome shotgun (WGS) entry which is preliminary data.</text>
</comment>
<feature type="compositionally biased region" description="Basic and acidic residues" evidence="1">
    <location>
        <begin position="44"/>
        <end position="60"/>
    </location>
</feature>
<dbReference type="AlphaFoldDB" id="A0A9J5ZRG1"/>
<protein>
    <submittedName>
        <fullName evidence="2">Uncharacterized protein</fullName>
    </submittedName>
</protein>
<evidence type="ECO:0000313" key="3">
    <source>
        <dbReference type="Proteomes" id="UP000824120"/>
    </source>
</evidence>
<reference evidence="2 3" key="1">
    <citation type="submission" date="2020-09" db="EMBL/GenBank/DDBJ databases">
        <title>De no assembly of potato wild relative species, Solanum commersonii.</title>
        <authorList>
            <person name="Cho K."/>
        </authorList>
    </citation>
    <scope>NUCLEOTIDE SEQUENCE [LARGE SCALE GENOMIC DNA]</scope>
    <source>
        <strain evidence="2">LZ3.2</strain>
        <tissue evidence="2">Leaf</tissue>
    </source>
</reference>
<feature type="region of interest" description="Disordered" evidence="1">
    <location>
        <begin position="40"/>
        <end position="81"/>
    </location>
</feature>
<sequence length="81" mass="9034">MNGNGNSEERNVVYENDIDAVHENVRTGPADPSILICKGKDKRRNLIDEADQKKENHDKATSSSEVCEGPGPPSTKKQWKR</sequence>